<dbReference type="InterPro" id="IPR024079">
    <property type="entry name" value="MetalloPept_cat_dom_sf"/>
</dbReference>
<dbReference type="Gene3D" id="3.40.390.10">
    <property type="entry name" value="Collagenase (Catalytic Domain)"/>
    <property type="match status" value="1"/>
</dbReference>
<dbReference type="GO" id="GO:0008237">
    <property type="term" value="F:metallopeptidase activity"/>
    <property type="evidence" value="ECO:0007669"/>
    <property type="project" value="InterPro"/>
</dbReference>
<evidence type="ECO:0000313" key="2">
    <source>
        <dbReference type="Proteomes" id="UP000176349"/>
    </source>
</evidence>
<reference evidence="1 2" key="1">
    <citation type="journal article" date="2016" name="Nat. Commun.">
        <title>Thousands of microbial genomes shed light on interconnected biogeochemical processes in an aquifer system.</title>
        <authorList>
            <person name="Anantharaman K."/>
            <person name="Brown C.T."/>
            <person name="Hug L.A."/>
            <person name="Sharon I."/>
            <person name="Castelle C.J."/>
            <person name="Probst A.J."/>
            <person name="Thomas B.C."/>
            <person name="Singh A."/>
            <person name="Wilkins M.J."/>
            <person name="Karaoz U."/>
            <person name="Brodie E.L."/>
            <person name="Williams K.H."/>
            <person name="Hubbard S.S."/>
            <person name="Banfield J.F."/>
        </authorList>
    </citation>
    <scope>NUCLEOTIDE SEQUENCE [LARGE SCALE GENOMIC DNA]</scope>
</reference>
<comment type="caution">
    <text evidence="1">The sequence shown here is derived from an EMBL/GenBank/DDBJ whole genome shotgun (WGS) entry which is preliminary data.</text>
</comment>
<proteinExistence type="predicted"/>
<dbReference type="SUPFAM" id="SSF55486">
    <property type="entry name" value="Metalloproteases ('zincins'), catalytic domain"/>
    <property type="match status" value="1"/>
</dbReference>
<accession>A0A1G2C7B0</accession>
<organism evidence="1 2">
    <name type="scientific">Candidatus Liptonbacteria bacterium GWC1_60_9</name>
    <dbReference type="NCBI Taxonomy" id="1798645"/>
    <lineage>
        <taxon>Bacteria</taxon>
        <taxon>Candidatus Liptoniibacteriota</taxon>
    </lineage>
</organism>
<dbReference type="AlphaFoldDB" id="A0A1G2C7B0"/>
<evidence type="ECO:0008006" key="3">
    <source>
        <dbReference type="Google" id="ProtNLM"/>
    </source>
</evidence>
<name>A0A1G2C7B0_9BACT</name>
<gene>
    <name evidence="1" type="ORF">A2128_03220</name>
</gene>
<evidence type="ECO:0000313" key="1">
    <source>
        <dbReference type="EMBL" id="OGY97292.1"/>
    </source>
</evidence>
<dbReference type="Proteomes" id="UP000176349">
    <property type="component" value="Unassembled WGS sequence"/>
</dbReference>
<dbReference type="EMBL" id="MHKV01000016">
    <property type="protein sequence ID" value="OGY97292.1"/>
    <property type="molecule type" value="Genomic_DNA"/>
</dbReference>
<sequence>MIARLVAALFVAILVAALPLPAAGEEKSPLTVSIAVDPLLRDRFKSQEELEAHLLELLNRASLIFNADVGRRFVPGVVEIGLPPNTGFSIDDKNAFAWLAEKLKRRPSRFWVFLIDRPLTSCNIPGVWGGCGMMNDPRSIVAYNSDLAFSLQNLLHELGHNCGADHSESKDSIMHSVGRNATSYGDKRGIIRDTCG</sequence>
<protein>
    <recommendedName>
        <fullName evidence="3">Peptidase M12B domain-containing protein</fullName>
    </recommendedName>
</protein>